<reference evidence="18 19" key="1">
    <citation type="submission" date="2015-06" db="EMBL/GenBank/DDBJ databases">
        <title>Draft genome of the ant-associated black yeast Phialophora attae CBS 131958.</title>
        <authorList>
            <person name="Moreno L.F."/>
            <person name="Stielow B.J."/>
            <person name="de Hoog S."/>
            <person name="Vicente V.A."/>
            <person name="Weiss V.A."/>
            <person name="de Vries M."/>
            <person name="Cruz L.M."/>
            <person name="Souza E.M."/>
        </authorList>
    </citation>
    <scope>NUCLEOTIDE SEQUENCE [LARGE SCALE GENOMIC DNA]</scope>
    <source>
        <strain evidence="18 19">CBS 131958</strain>
    </source>
</reference>
<comment type="caution">
    <text evidence="18">The sequence shown here is derived from an EMBL/GenBank/DDBJ whole genome shotgun (WGS) entry which is preliminary data.</text>
</comment>
<dbReference type="CDD" id="cd22947">
    <property type="entry name" value="Coatomer_WDAD_beta-like"/>
    <property type="match status" value="1"/>
</dbReference>
<keyword evidence="4" id="KW-0813">Transport</keyword>
<dbReference type="AlphaFoldDB" id="A0A0N1HE32"/>
<evidence type="ECO:0000256" key="10">
    <source>
        <dbReference type="ARBA" id="ARBA00023034"/>
    </source>
</evidence>
<evidence type="ECO:0000256" key="2">
    <source>
        <dbReference type="ARBA" id="ARBA00004347"/>
    </source>
</evidence>
<protein>
    <recommendedName>
        <fullName evidence="13">Beta'-coat protein</fullName>
    </recommendedName>
</protein>
<dbReference type="InterPro" id="IPR050844">
    <property type="entry name" value="Coatomer_complex_subunit"/>
</dbReference>
<dbReference type="PROSITE" id="PS50294">
    <property type="entry name" value="WD_REPEATS_REGION"/>
    <property type="match status" value="2"/>
</dbReference>
<feature type="repeat" description="WD" evidence="14">
    <location>
        <begin position="18"/>
        <end position="60"/>
    </location>
</feature>
<dbReference type="InterPro" id="IPR006692">
    <property type="entry name" value="Beta-prop_COPA/B_2nd"/>
</dbReference>
<dbReference type="Proteomes" id="UP000038010">
    <property type="component" value="Unassembled WGS sequence"/>
</dbReference>
<evidence type="ECO:0000256" key="4">
    <source>
        <dbReference type="ARBA" id="ARBA00022448"/>
    </source>
</evidence>
<dbReference type="GO" id="GO:0006890">
    <property type="term" value="P:retrograde vesicle-mediated transport, Golgi to endoplasmic reticulum"/>
    <property type="evidence" value="ECO:0007669"/>
    <property type="project" value="TreeGrafter"/>
</dbReference>
<dbReference type="VEuPathDB" id="FungiDB:AB675_2190"/>
<evidence type="ECO:0000256" key="12">
    <source>
        <dbReference type="ARBA" id="ARBA00023329"/>
    </source>
</evidence>
<dbReference type="GO" id="GO:0000139">
    <property type="term" value="C:Golgi membrane"/>
    <property type="evidence" value="ECO:0007669"/>
    <property type="project" value="UniProtKB-SubCell"/>
</dbReference>
<dbReference type="PRINTS" id="PR00320">
    <property type="entry name" value="GPROTEINBRPT"/>
</dbReference>
<dbReference type="OrthoDB" id="10261470at2759"/>
<proteinExistence type="inferred from homology"/>
<dbReference type="InterPro" id="IPR020472">
    <property type="entry name" value="WD40_PAC1"/>
</dbReference>
<gene>
    <name evidence="18" type="ORF">AB675_2190</name>
</gene>
<evidence type="ECO:0000259" key="16">
    <source>
        <dbReference type="Pfam" id="PF04053"/>
    </source>
</evidence>
<feature type="compositionally biased region" description="Acidic residues" evidence="15">
    <location>
        <begin position="720"/>
        <end position="730"/>
    </location>
</feature>
<dbReference type="EMBL" id="LFJN01000006">
    <property type="protein sequence ID" value="KPI43095.1"/>
    <property type="molecule type" value="Genomic_DNA"/>
</dbReference>
<dbReference type="GO" id="GO:0030126">
    <property type="term" value="C:COPI vesicle coat"/>
    <property type="evidence" value="ECO:0007669"/>
    <property type="project" value="TreeGrafter"/>
</dbReference>
<dbReference type="Pfam" id="PF04053">
    <property type="entry name" value="B-prop_COPA_B_2nd"/>
    <property type="match status" value="1"/>
</dbReference>
<accession>A0A0N1HE32</accession>
<dbReference type="Pfam" id="PF23953">
    <property type="entry name" value="TPR_COPA_B"/>
    <property type="match status" value="1"/>
</dbReference>
<dbReference type="RefSeq" id="XP_018003058.1">
    <property type="nucleotide sequence ID" value="XM_018142142.1"/>
</dbReference>
<evidence type="ECO:0000256" key="15">
    <source>
        <dbReference type="SAM" id="MobiDB-lite"/>
    </source>
</evidence>
<dbReference type="STRING" id="1664694.A0A0N1HE32"/>
<evidence type="ECO:0000256" key="1">
    <source>
        <dbReference type="ARBA" id="ARBA00004255"/>
    </source>
</evidence>
<dbReference type="GeneID" id="28734022"/>
<evidence type="ECO:0000256" key="13">
    <source>
        <dbReference type="ARBA" id="ARBA00032920"/>
    </source>
</evidence>
<keyword evidence="9" id="KW-0653">Protein transport</keyword>
<evidence type="ECO:0000256" key="5">
    <source>
        <dbReference type="ARBA" id="ARBA00022490"/>
    </source>
</evidence>
<dbReference type="InterPro" id="IPR056176">
    <property type="entry name" value="TPR_COPA_B"/>
</dbReference>
<dbReference type="GO" id="GO:0005198">
    <property type="term" value="F:structural molecule activity"/>
    <property type="evidence" value="ECO:0007669"/>
    <property type="project" value="InterPro"/>
</dbReference>
<dbReference type="PROSITE" id="PS50082">
    <property type="entry name" value="WD_REPEATS_2"/>
    <property type="match status" value="3"/>
</dbReference>
<feature type="domain" description="COPA/B TPR" evidence="17">
    <location>
        <begin position="474"/>
        <end position="654"/>
    </location>
</feature>
<feature type="domain" description="COPA/B second beta-propeller" evidence="16">
    <location>
        <begin position="212"/>
        <end position="457"/>
    </location>
</feature>
<keyword evidence="11" id="KW-0472">Membrane</keyword>
<dbReference type="PANTHER" id="PTHR19876">
    <property type="entry name" value="COATOMER"/>
    <property type="match status" value="1"/>
</dbReference>
<dbReference type="GO" id="GO:0006891">
    <property type="term" value="P:intra-Golgi vesicle-mediated transport"/>
    <property type="evidence" value="ECO:0007669"/>
    <property type="project" value="TreeGrafter"/>
</dbReference>
<dbReference type="GO" id="GO:0006886">
    <property type="term" value="P:intracellular protein transport"/>
    <property type="evidence" value="ECO:0007669"/>
    <property type="project" value="InterPro"/>
</dbReference>
<dbReference type="FunFam" id="1.25.40.470:FF:000001">
    <property type="entry name" value="Coatomer subunit beta"/>
    <property type="match status" value="1"/>
</dbReference>
<keyword evidence="8" id="KW-0931">ER-Golgi transport</keyword>
<evidence type="ECO:0000256" key="11">
    <source>
        <dbReference type="ARBA" id="ARBA00023136"/>
    </source>
</evidence>
<dbReference type="Gene3D" id="2.130.10.10">
    <property type="entry name" value="YVTN repeat-like/Quinoprotein amine dehydrogenase"/>
    <property type="match status" value="1"/>
</dbReference>
<dbReference type="InterPro" id="IPR015943">
    <property type="entry name" value="WD40/YVTN_repeat-like_dom_sf"/>
</dbReference>
<dbReference type="Pfam" id="PF00400">
    <property type="entry name" value="WD40"/>
    <property type="match status" value="3"/>
</dbReference>
<dbReference type="Gene3D" id="1.25.40.470">
    <property type="match status" value="1"/>
</dbReference>
<comment type="subcellular location">
    <subcellularLocation>
        <location evidence="2">Cytoplasmic vesicle</location>
        <location evidence="2">COPI-coated vesicle membrane</location>
        <topology evidence="2">Peripheral membrane protein</topology>
        <orientation evidence="2">Cytoplasmic side</orientation>
    </subcellularLocation>
    <subcellularLocation>
        <location evidence="1">Golgi apparatus membrane</location>
        <topology evidence="1">Peripheral membrane protein</topology>
        <orientation evidence="1">Cytoplasmic side</orientation>
    </subcellularLocation>
</comment>
<feature type="repeat" description="WD" evidence="14">
    <location>
        <begin position="79"/>
        <end position="105"/>
    </location>
</feature>
<evidence type="ECO:0000256" key="3">
    <source>
        <dbReference type="ARBA" id="ARBA00010844"/>
    </source>
</evidence>
<dbReference type="SMART" id="SM00320">
    <property type="entry name" value="WD40"/>
    <property type="match status" value="3"/>
</dbReference>
<evidence type="ECO:0000256" key="8">
    <source>
        <dbReference type="ARBA" id="ARBA00022892"/>
    </source>
</evidence>
<evidence type="ECO:0000313" key="19">
    <source>
        <dbReference type="Proteomes" id="UP000038010"/>
    </source>
</evidence>
<dbReference type="GO" id="GO:0006888">
    <property type="term" value="P:endoplasmic reticulum to Golgi vesicle-mediated transport"/>
    <property type="evidence" value="ECO:0007669"/>
    <property type="project" value="TreeGrafter"/>
</dbReference>
<evidence type="ECO:0000256" key="7">
    <source>
        <dbReference type="ARBA" id="ARBA00022737"/>
    </source>
</evidence>
<keyword evidence="12" id="KW-0968">Cytoplasmic vesicle</keyword>
<evidence type="ECO:0000256" key="6">
    <source>
        <dbReference type="ARBA" id="ARBA00022574"/>
    </source>
</evidence>
<organism evidence="18 19">
    <name type="scientific">Cyphellophora attinorum</name>
    <dbReference type="NCBI Taxonomy" id="1664694"/>
    <lineage>
        <taxon>Eukaryota</taxon>
        <taxon>Fungi</taxon>
        <taxon>Dikarya</taxon>
        <taxon>Ascomycota</taxon>
        <taxon>Pezizomycotina</taxon>
        <taxon>Eurotiomycetes</taxon>
        <taxon>Chaetothyriomycetidae</taxon>
        <taxon>Chaetothyriales</taxon>
        <taxon>Cyphellophoraceae</taxon>
        <taxon>Cyphellophora</taxon>
    </lineage>
</organism>
<dbReference type="PIRSF" id="PIRSF005567">
    <property type="entry name" value="Coatomer_beta'_subunit"/>
    <property type="match status" value="1"/>
</dbReference>
<evidence type="ECO:0000259" key="17">
    <source>
        <dbReference type="Pfam" id="PF23953"/>
    </source>
</evidence>
<dbReference type="SUPFAM" id="SSF50978">
    <property type="entry name" value="WD40 repeat-like"/>
    <property type="match status" value="2"/>
</dbReference>
<dbReference type="InterPro" id="IPR016453">
    <property type="entry name" value="COPB2"/>
</dbReference>
<evidence type="ECO:0000256" key="9">
    <source>
        <dbReference type="ARBA" id="ARBA00022927"/>
    </source>
</evidence>
<feature type="region of interest" description="Disordered" evidence="15">
    <location>
        <begin position="693"/>
        <end position="730"/>
    </location>
</feature>
<keyword evidence="5" id="KW-0963">Cytoplasm</keyword>
<dbReference type="InterPro" id="IPR036322">
    <property type="entry name" value="WD40_repeat_dom_sf"/>
</dbReference>
<evidence type="ECO:0000313" key="18">
    <source>
        <dbReference type="EMBL" id="KPI43095.1"/>
    </source>
</evidence>
<keyword evidence="19" id="KW-1185">Reference proteome</keyword>
<keyword evidence="10" id="KW-0333">Golgi apparatus</keyword>
<name>A0A0N1HE32_9EURO</name>
<evidence type="ECO:0000256" key="14">
    <source>
        <dbReference type="PROSITE-ProRule" id="PRU00221"/>
    </source>
</evidence>
<keyword evidence="6 14" id="KW-0853">WD repeat</keyword>
<dbReference type="PANTHER" id="PTHR19876:SF2">
    <property type="entry name" value="COATOMER SUBUNIT BETA"/>
    <property type="match status" value="1"/>
</dbReference>
<dbReference type="InterPro" id="IPR001680">
    <property type="entry name" value="WD40_rpt"/>
</dbReference>
<comment type="similarity">
    <text evidence="3">Belongs to the WD repeat COPB2 family.</text>
</comment>
<feature type="repeat" description="WD" evidence="14">
    <location>
        <begin position="106"/>
        <end position="147"/>
    </location>
</feature>
<sequence length="730" mass="80260">MTIRMWDWDNGWAMKREFVGHAHYVMSLAFNPKDTNTFASACLDRTVKIWSLDKGTPNQTIEAHESKGVNYVDYYPHADKPYLITTSDDKTCKIWDYQTKGLVASLEGHTANVSFAVYSPQLPIIVSGSEDGTVKIWHANTYRLEQSLSYGLERAWCVSVQRGKQSIAMGFDDGAVVVKMGREEPAVSMDSTGKLIWTKVNEVLSGMVRGDDASLKDGAPIAVAPKELGNIEVYASSLQHSPSGRFVAICGDGEYLIYTALAFRQQGFGKALDFVWSASSNNDYAIRESGTSVKIFKKLKEKGPLDVGFSAEGLSGGTLLGVKGQGGIGFFDWDSGSLVRRIEVDSREVIWSESGELVALCCTDSTYVLRFNREAYAEAVNEGQADEDGVEAAFELLHEMSDVAVTAHWVGDSLVYTTEARQLKQLIGEQTDTIAHFDQGMYVLRYLPRDGRLYLCDKDMALVSYTLSTNVVEYQTLVLRGDLDAAQALLSDIPEAQMNKIARFLEGQGHKELALEVATDAEHRFELALALSNLPIALEIARQQDTEHKYKTVGDAALAAWDLKTAEEMFVLAKDIGSLLLLYTSSGDKDKLLQLSQQAEDAGSHNIAFGALWSAGDVDAAIRLLQRTGRTSEAVLLSHTYKPSKTQQLAKEWKESLDKKGKSKVSRLIGVPGEDEDLFPEWDEYLKMESEGKTGTLVDIDGEAEPETNGVATNGHTDADAADDDDDKAD</sequence>
<keyword evidence="7" id="KW-0677">Repeat</keyword>